<reference evidence="4 5" key="1">
    <citation type="journal article" date="2021" name="Int. J. Syst. Evol. Microbiol.">
        <title>Reticulibacter mediterranei gen. nov., sp. nov., within the new family Reticulibacteraceae fam. nov., and Ktedonospora formicarum gen. nov., sp. nov., Ktedonobacter robiniae sp. nov., Dictyobacter formicarum sp. nov. and Dictyobacter arantiisoli sp. nov., belonging to the class Ktedonobacteria.</title>
        <authorList>
            <person name="Yabe S."/>
            <person name="Zheng Y."/>
            <person name="Wang C.M."/>
            <person name="Sakai Y."/>
            <person name="Abe K."/>
            <person name="Yokota A."/>
            <person name="Donadio S."/>
            <person name="Cavaletti L."/>
            <person name="Monciardini P."/>
        </authorList>
    </citation>
    <scope>NUCLEOTIDE SEQUENCE [LARGE SCALE GENOMIC DNA]</scope>
    <source>
        <strain evidence="4 5">SOSP1-9</strain>
    </source>
</reference>
<evidence type="ECO:0000313" key="5">
    <source>
        <dbReference type="Proteomes" id="UP000635565"/>
    </source>
</evidence>
<dbReference type="InterPro" id="IPR050900">
    <property type="entry name" value="Transposase_IS3/IS150/IS904"/>
</dbReference>
<evidence type="ECO:0008006" key="6">
    <source>
        <dbReference type="Google" id="ProtNLM"/>
    </source>
</evidence>
<gene>
    <name evidence="4" type="ORF">KSZ_56780</name>
</gene>
<dbReference type="InterPro" id="IPR036397">
    <property type="entry name" value="RNaseH_sf"/>
</dbReference>
<dbReference type="SUPFAM" id="SSF53098">
    <property type="entry name" value="Ribonuclease H-like"/>
    <property type="match status" value="1"/>
</dbReference>
<dbReference type="Gene3D" id="3.30.420.10">
    <property type="entry name" value="Ribonuclease H-like superfamily/Ribonuclease H"/>
    <property type="match status" value="1"/>
</dbReference>
<protein>
    <recommendedName>
        <fullName evidence="6">Integrase catalytic domain-containing protein</fullName>
    </recommendedName>
</protein>
<comment type="function">
    <text evidence="1">Involved in the transposition of the insertion sequence.</text>
</comment>
<name>A0ABQ3VN63_9CHLR</name>
<dbReference type="Pfam" id="PF00665">
    <property type="entry name" value="rve"/>
    <property type="match status" value="1"/>
</dbReference>
<dbReference type="InterPro" id="IPR001584">
    <property type="entry name" value="Integrase_cat-core"/>
</dbReference>
<proteinExistence type="predicted"/>
<comment type="caution">
    <text evidence="4">The sequence shown here is derived from an EMBL/GenBank/DDBJ whole genome shotgun (WGS) entry which is preliminary data.</text>
</comment>
<evidence type="ECO:0000259" key="2">
    <source>
        <dbReference type="Pfam" id="PF00665"/>
    </source>
</evidence>
<dbReference type="Pfam" id="PF13276">
    <property type="entry name" value="HTH_21"/>
    <property type="match status" value="1"/>
</dbReference>
<feature type="domain" description="Integrase catalytic" evidence="2">
    <location>
        <begin position="121"/>
        <end position="171"/>
    </location>
</feature>
<evidence type="ECO:0000256" key="1">
    <source>
        <dbReference type="ARBA" id="ARBA00002286"/>
    </source>
</evidence>
<sequence>MSRDERVALIEWNREELAVSTQAELLSLNRSSLYYQPVPPSQEEIALKHRIDQIYTAYPFYGYRKITKQLQLEGIQVNHKAVARHMREMGLEAIYPGPNLSKRAHQASIYPYLLKNVIASTPNYIWGIDITYIRLNKGWMYLVAVLDWYSRYVVSWLRHEVASVAVEAAKQRSTWCSTTSTLPRPASGAIPGWEALGTMYPFSMRAMEL</sequence>
<evidence type="ECO:0000313" key="4">
    <source>
        <dbReference type="EMBL" id="GHO87672.1"/>
    </source>
</evidence>
<accession>A0ABQ3VN63</accession>
<feature type="domain" description="HTH-like" evidence="3">
    <location>
        <begin position="46"/>
        <end position="97"/>
    </location>
</feature>
<dbReference type="Proteomes" id="UP000635565">
    <property type="component" value="Unassembled WGS sequence"/>
</dbReference>
<dbReference type="InterPro" id="IPR025948">
    <property type="entry name" value="HTH-like_dom"/>
</dbReference>
<organism evidence="4 5">
    <name type="scientific">Dictyobacter formicarum</name>
    <dbReference type="NCBI Taxonomy" id="2778368"/>
    <lineage>
        <taxon>Bacteria</taxon>
        <taxon>Bacillati</taxon>
        <taxon>Chloroflexota</taxon>
        <taxon>Ktedonobacteria</taxon>
        <taxon>Ktedonobacterales</taxon>
        <taxon>Dictyobacteraceae</taxon>
        <taxon>Dictyobacter</taxon>
    </lineage>
</organism>
<dbReference type="EMBL" id="BNJJ01000018">
    <property type="protein sequence ID" value="GHO87672.1"/>
    <property type="molecule type" value="Genomic_DNA"/>
</dbReference>
<keyword evidence="5" id="KW-1185">Reference proteome</keyword>
<dbReference type="InterPro" id="IPR012337">
    <property type="entry name" value="RNaseH-like_sf"/>
</dbReference>
<evidence type="ECO:0000259" key="3">
    <source>
        <dbReference type="Pfam" id="PF13276"/>
    </source>
</evidence>
<dbReference type="PANTHER" id="PTHR46889">
    <property type="entry name" value="TRANSPOSASE INSF FOR INSERTION SEQUENCE IS3B-RELATED"/>
    <property type="match status" value="1"/>
</dbReference>